<evidence type="ECO:0000256" key="1">
    <source>
        <dbReference type="SAM" id="MobiDB-lite"/>
    </source>
</evidence>
<keyword evidence="3" id="KW-1185">Reference proteome</keyword>
<evidence type="ECO:0000313" key="3">
    <source>
        <dbReference type="Proteomes" id="UP000314294"/>
    </source>
</evidence>
<sequence length="114" mass="11654">MAGRSRNSPPFRGSGRATAAGPSCSSSAGITRLNLRTLIRRPLVSAAALAPRKSGMKGRRGGGMKCLVSSPPAEEMLLEQGCGNAKASSSGLSGAPKASLAGCKQRGLWEITRD</sequence>
<dbReference type="AlphaFoldDB" id="A0A4Z2H5A2"/>
<accession>A0A4Z2H5A2</accession>
<gene>
    <name evidence="2" type="ORF">EYF80_029654</name>
</gene>
<dbReference type="Proteomes" id="UP000314294">
    <property type="component" value="Unassembled WGS sequence"/>
</dbReference>
<dbReference type="EMBL" id="SRLO01000340">
    <property type="protein sequence ID" value="TNN60102.1"/>
    <property type="molecule type" value="Genomic_DNA"/>
</dbReference>
<feature type="region of interest" description="Disordered" evidence="1">
    <location>
        <begin position="82"/>
        <end position="102"/>
    </location>
</feature>
<reference evidence="2 3" key="1">
    <citation type="submission" date="2019-03" db="EMBL/GenBank/DDBJ databases">
        <title>First draft genome of Liparis tanakae, snailfish: a comprehensive survey of snailfish specific genes.</title>
        <authorList>
            <person name="Kim W."/>
            <person name="Song I."/>
            <person name="Jeong J.-H."/>
            <person name="Kim D."/>
            <person name="Kim S."/>
            <person name="Ryu S."/>
            <person name="Song J.Y."/>
            <person name="Lee S.K."/>
        </authorList>
    </citation>
    <scope>NUCLEOTIDE SEQUENCE [LARGE SCALE GENOMIC DNA]</scope>
    <source>
        <tissue evidence="2">Muscle</tissue>
    </source>
</reference>
<proteinExistence type="predicted"/>
<name>A0A4Z2H5A2_9TELE</name>
<evidence type="ECO:0000313" key="2">
    <source>
        <dbReference type="EMBL" id="TNN60102.1"/>
    </source>
</evidence>
<comment type="caution">
    <text evidence="2">The sequence shown here is derived from an EMBL/GenBank/DDBJ whole genome shotgun (WGS) entry which is preliminary data.</text>
</comment>
<protein>
    <submittedName>
        <fullName evidence="2">Uncharacterized protein</fullName>
    </submittedName>
</protein>
<feature type="region of interest" description="Disordered" evidence="1">
    <location>
        <begin position="1"/>
        <end position="27"/>
    </location>
</feature>
<organism evidence="2 3">
    <name type="scientific">Liparis tanakae</name>
    <name type="common">Tanaka's snailfish</name>
    <dbReference type="NCBI Taxonomy" id="230148"/>
    <lineage>
        <taxon>Eukaryota</taxon>
        <taxon>Metazoa</taxon>
        <taxon>Chordata</taxon>
        <taxon>Craniata</taxon>
        <taxon>Vertebrata</taxon>
        <taxon>Euteleostomi</taxon>
        <taxon>Actinopterygii</taxon>
        <taxon>Neopterygii</taxon>
        <taxon>Teleostei</taxon>
        <taxon>Neoteleostei</taxon>
        <taxon>Acanthomorphata</taxon>
        <taxon>Eupercaria</taxon>
        <taxon>Perciformes</taxon>
        <taxon>Cottioidei</taxon>
        <taxon>Cottales</taxon>
        <taxon>Liparidae</taxon>
        <taxon>Liparis</taxon>
    </lineage>
</organism>